<accession>A0A0N5ABE6</accession>
<sequence length="499" mass="54705">MNTAGVPVMQPVPPPQMVPNGSTTAVQPSLQYVMPTVDAPANHIPQNTFRNISNRSLTNPTMQFAPGEVNIDQPVPGNYTIHPRFSQPQTSTSFTTGSQVSAYPAAPPSYNASVYNVTGYNPGVYQLSNTQYYPMVPRYCGSSNVFYPSTQPSFIQQGLVYPSVTTAPQSSVGHRQKKVLRIIDPKTNEVKNEDIVSSSSDTVEDYFSNLSGRRSASSMDTPSRDAMPQQQHSNASQAFLRQVANSVFNSSSSSSAPQPGVVEEPVSDHPPQSMQSLQSIQPSPSIQQQLQQNHHQEPVQLVEINKQSDVSDASDEIAEDIDSDLKETKSDEKAVEELLEVDAKEVNTDDSATIEKNIVGSEISMTGAVKYTATTDNDEMKKSLKSVESTKETVNLHPEVDVSTELLANNTVHETPNSLEDSDTAPAVDHVDRAIPMNESAEKDLRAEKKLDNQTGEVAEIVEEKESEEAIRERKRKEYEAKRQELLNEKARAGCGYGK</sequence>
<dbReference type="WBParaSite" id="SMUV_0000147201-mRNA-1">
    <property type="protein sequence ID" value="SMUV_0000147201-mRNA-1"/>
    <property type="gene ID" value="SMUV_0000147201"/>
</dbReference>
<protein>
    <submittedName>
        <fullName evidence="3">MIF4G domain-containing protein</fullName>
    </submittedName>
</protein>
<feature type="compositionally biased region" description="Basic and acidic residues" evidence="1">
    <location>
        <begin position="462"/>
        <end position="483"/>
    </location>
</feature>
<feature type="compositionally biased region" description="Low complexity" evidence="1">
    <location>
        <begin position="270"/>
        <end position="292"/>
    </location>
</feature>
<dbReference type="AlphaFoldDB" id="A0A0N5ABE6"/>
<organism evidence="2 3">
    <name type="scientific">Syphacia muris</name>
    <dbReference type="NCBI Taxonomy" id="451379"/>
    <lineage>
        <taxon>Eukaryota</taxon>
        <taxon>Metazoa</taxon>
        <taxon>Ecdysozoa</taxon>
        <taxon>Nematoda</taxon>
        <taxon>Chromadorea</taxon>
        <taxon>Rhabditida</taxon>
        <taxon>Spirurina</taxon>
        <taxon>Oxyuridomorpha</taxon>
        <taxon>Oxyuroidea</taxon>
        <taxon>Oxyuridae</taxon>
        <taxon>Syphacia</taxon>
    </lineage>
</organism>
<feature type="compositionally biased region" description="Polar residues" evidence="1">
    <location>
        <begin position="211"/>
        <end position="221"/>
    </location>
</feature>
<evidence type="ECO:0000313" key="3">
    <source>
        <dbReference type="WBParaSite" id="SMUV_0000147201-mRNA-1"/>
    </source>
</evidence>
<evidence type="ECO:0000256" key="1">
    <source>
        <dbReference type="SAM" id="MobiDB-lite"/>
    </source>
</evidence>
<feature type="region of interest" description="Disordered" evidence="1">
    <location>
        <begin position="457"/>
        <end position="483"/>
    </location>
</feature>
<proteinExistence type="predicted"/>
<keyword evidence="2" id="KW-1185">Reference proteome</keyword>
<name>A0A0N5ABE6_9BILA</name>
<evidence type="ECO:0000313" key="2">
    <source>
        <dbReference type="Proteomes" id="UP000046393"/>
    </source>
</evidence>
<dbReference type="Proteomes" id="UP000046393">
    <property type="component" value="Unplaced"/>
</dbReference>
<reference evidence="3" key="1">
    <citation type="submission" date="2017-02" db="UniProtKB">
        <authorList>
            <consortium name="WormBaseParasite"/>
        </authorList>
    </citation>
    <scope>IDENTIFICATION</scope>
</reference>
<feature type="region of interest" description="Disordered" evidence="1">
    <location>
        <begin position="248"/>
        <end position="296"/>
    </location>
</feature>
<feature type="region of interest" description="Disordered" evidence="1">
    <location>
        <begin position="211"/>
        <end position="235"/>
    </location>
</feature>